<feature type="region of interest" description="Disordered" evidence="1">
    <location>
        <begin position="52"/>
        <end position="76"/>
    </location>
</feature>
<evidence type="ECO:0000256" key="1">
    <source>
        <dbReference type="SAM" id="MobiDB-lite"/>
    </source>
</evidence>
<dbReference type="AlphaFoldDB" id="A0AAN8ZTE7"/>
<dbReference type="EMBL" id="JAXCGZ010022793">
    <property type="protein sequence ID" value="KAK7024143.1"/>
    <property type="molecule type" value="Genomic_DNA"/>
</dbReference>
<evidence type="ECO:0000313" key="2">
    <source>
        <dbReference type="EMBL" id="KAK7024143.1"/>
    </source>
</evidence>
<organism evidence="2 3">
    <name type="scientific">Halocaridina rubra</name>
    <name type="common">Hawaiian red shrimp</name>
    <dbReference type="NCBI Taxonomy" id="373956"/>
    <lineage>
        <taxon>Eukaryota</taxon>
        <taxon>Metazoa</taxon>
        <taxon>Ecdysozoa</taxon>
        <taxon>Arthropoda</taxon>
        <taxon>Crustacea</taxon>
        <taxon>Multicrustacea</taxon>
        <taxon>Malacostraca</taxon>
        <taxon>Eumalacostraca</taxon>
        <taxon>Eucarida</taxon>
        <taxon>Decapoda</taxon>
        <taxon>Pleocyemata</taxon>
        <taxon>Caridea</taxon>
        <taxon>Atyoidea</taxon>
        <taxon>Atyidae</taxon>
        <taxon>Halocaridina</taxon>
    </lineage>
</organism>
<gene>
    <name evidence="2" type="ORF">SK128_005927</name>
</gene>
<sequence length="158" mass="18129">MENKEIDEILNCVSNMNEEQNIAVRNEFVNIELDIQELDEFISKLGKDRDLDARNDQDHKTDHLKLEGNGEKHDESEYKNCANENEFYTEVADSQGSLCSYLLPLKNMISPLLAIAFPLDLLVCSTLPKVLEGRWMLCSFIYHGKIVTELFGNFIRLG</sequence>
<protein>
    <submittedName>
        <fullName evidence="2">Uncharacterized protein</fullName>
    </submittedName>
</protein>
<comment type="caution">
    <text evidence="2">The sequence shown here is derived from an EMBL/GenBank/DDBJ whole genome shotgun (WGS) entry which is preliminary data.</text>
</comment>
<name>A0AAN8ZTE7_HALRR</name>
<evidence type="ECO:0000313" key="3">
    <source>
        <dbReference type="Proteomes" id="UP001381693"/>
    </source>
</evidence>
<accession>A0AAN8ZTE7</accession>
<keyword evidence="3" id="KW-1185">Reference proteome</keyword>
<proteinExistence type="predicted"/>
<reference evidence="2 3" key="1">
    <citation type="submission" date="2023-11" db="EMBL/GenBank/DDBJ databases">
        <title>Halocaridina rubra genome assembly.</title>
        <authorList>
            <person name="Smith C."/>
        </authorList>
    </citation>
    <scope>NUCLEOTIDE SEQUENCE [LARGE SCALE GENOMIC DNA]</scope>
    <source>
        <strain evidence="2">EP-1</strain>
        <tissue evidence="2">Whole</tissue>
    </source>
</reference>
<dbReference type="Proteomes" id="UP001381693">
    <property type="component" value="Unassembled WGS sequence"/>
</dbReference>